<name>A0A7H2BE97_9MICC</name>
<accession>A0A7H2BE97</accession>
<dbReference type="Pfam" id="PF04134">
    <property type="entry name" value="DCC1-like"/>
    <property type="match status" value="1"/>
</dbReference>
<dbReference type="AlphaFoldDB" id="A0A7H2BE97"/>
<gene>
    <name evidence="1" type="ORF">IDM49_01450</name>
</gene>
<dbReference type="GeneID" id="96622887"/>
<dbReference type="KEGG" id="rter:IDM49_01450"/>
<dbReference type="GO" id="GO:0015035">
    <property type="term" value="F:protein-disulfide reductase activity"/>
    <property type="evidence" value="ECO:0007669"/>
    <property type="project" value="InterPro"/>
</dbReference>
<dbReference type="InterPro" id="IPR007263">
    <property type="entry name" value="DCC1-like"/>
</dbReference>
<dbReference type="RefSeq" id="WP_190724778.1">
    <property type="nucleotide sequence ID" value="NZ_CP061539.1"/>
</dbReference>
<organism evidence="1 2">
    <name type="scientific">Rothia terrae</name>
    <dbReference type="NCBI Taxonomy" id="396015"/>
    <lineage>
        <taxon>Bacteria</taxon>
        <taxon>Bacillati</taxon>
        <taxon>Actinomycetota</taxon>
        <taxon>Actinomycetes</taxon>
        <taxon>Micrococcales</taxon>
        <taxon>Micrococcaceae</taxon>
        <taxon>Rothia</taxon>
    </lineage>
</organism>
<evidence type="ECO:0000313" key="2">
    <source>
        <dbReference type="Proteomes" id="UP000516404"/>
    </source>
</evidence>
<reference evidence="1 2" key="1">
    <citation type="submission" date="2020-09" db="EMBL/GenBank/DDBJ databases">
        <title>Investigation of environmental microbes.</title>
        <authorList>
            <person name="Ou Y."/>
            <person name="Kang Q."/>
        </authorList>
    </citation>
    <scope>NUCLEOTIDE SEQUENCE [LARGE SCALE GENOMIC DNA]</scope>
    <source>
        <strain evidence="1 2">KJZ-14</strain>
    </source>
</reference>
<evidence type="ECO:0000313" key="1">
    <source>
        <dbReference type="EMBL" id="QNV37993.1"/>
    </source>
</evidence>
<keyword evidence="2" id="KW-1185">Reference proteome</keyword>
<dbReference type="EMBL" id="CP061539">
    <property type="protein sequence ID" value="QNV37993.1"/>
    <property type="molecule type" value="Genomic_DNA"/>
</dbReference>
<proteinExistence type="predicted"/>
<dbReference type="Proteomes" id="UP000516404">
    <property type="component" value="Chromosome"/>
</dbReference>
<sequence length="124" mass="13836">MKPAFTGALLYDPDCGFCQKCASFAQRHFDLIAEIAPAYPDDLVAYRIDRGRFARAIPYVTEERQLAYGALAIGLALKTSHRRLIRGLGAVLISTPVRPIAERVYDWVSRNRYRMPGASDSCAL</sequence>
<protein>
    <submittedName>
        <fullName evidence="1">DUF393 domain-containing protein</fullName>
    </submittedName>
</protein>